<evidence type="ECO:0000259" key="7">
    <source>
        <dbReference type="PROSITE" id="PS50966"/>
    </source>
</evidence>
<dbReference type="GO" id="GO:0003676">
    <property type="term" value="F:nucleic acid binding"/>
    <property type="evidence" value="ECO:0007669"/>
    <property type="project" value="InterPro"/>
</dbReference>
<name>A0A438HW49_VITVI</name>
<evidence type="ECO:0000256" key="4">
    <source>
        <dbReference type="PROSITE-ProRule" id="PRU00047"/>
    </source>
</evidence>
<accession>A0A438HW49</accession>
<evidence type="ECO:0000313" key="8">
    <source>
        <dbReference type="EMBL" id="RVW88691.1"/>
    </source>
</evidence>
<evidence type="ECO:0000256" key="3">
    <source>
        <dbReference type="ARBA" id="ARBA00022833"/>
    </source>
</evidence>
<keyword evidence="2 4" id="KW-0863">Zinc-finger</keyword>
<evidence type="ECO:0008006" key="10">
    <source>
        <dbReference type="Google" id="ProtNLM"/>
    </source>
</evidence>
<dbReference type="InterPro" id="IPR006564">
    <property type="entry name" value="Znf_PMZ"/>
</dbReference>
<protein>
    <recommendedName>
        <fullName evidence="10">SWIM-type domain-containing protein</fullName>
    </recommendedName>
</protein>
<dbReference type="Proteomes" id="UP000288805">
    <property type="component" value="Unassembled WGS sequence"/>
</dbReference>
<dbReference type="AlphaFoldDB" id="A0A438HW49"/>
<comment type="caution">
    <text evidence="8">The sequence shown here is derived from an EMBL/GenBank/DDBJ whole genome shotgun (WGS) entry which is preliminary data.</text>
</comment>
<keyword evidence="3" id="KW-0862">Zinc</keyword>
<proteinExistence type="predicted"/>
<reference evidence="8 9" key="1">
    <citation type="journal article" date="2018" name="PLoS Genet.">
        <title>Population sequencing reveals clonal diversity and ancestral inbreeding in the grapevine cultivar Chardonnay.</title>
        <authorList>
            <person name="Roach M.J."/>
            <person name="Johnson D.L."/>
            <person name="Bohlmann J."/>
            <person name="van Vuuren H.J."/>
            <person name="Jones S.J."/>
            <person name="Pretorius I.S."/>
            <person name="Schmidt S.A."/>
            <person name="Borneman A.R."/>
        </authorList>
    </citation>
    <scope>NUCLEOTIDE SEQUENCE [LARGE SCALE GENOMIC DNA]</scope>
    <source>
        <strain evidence="9">cv. Chardonnay</strain>
        <tissue evidence="8">Leaf</tissue>
    </source>
</reference>
<dbReference type="PROSITE" id="PS50966">
    <property type="entry name" value="ZF_SWIM"/>
    <property type="match status" value="1"/>
</dbReference>
<feature type="region of interest" description="Disordered" evidence="5">
    <location>
        <begin position="348"/>
        <end position="368"/>
    </location>
</feature>
<dbReference type="Pfam" id="PF04434">
    <property type="entry name" value="SWIM"/>
    <property type="match status" value="1"/>
</dbReference>
<dbReference type="Pfam" id="PF10551">
    <property type="entry name" value="MULE"/>
    <property type="match status" value="1"/>
</dbReference>
<dbReference type="PANTHER" id="PTHR31973:SF113">
    <property type="entry name" value="PROTEIN FAR1-RELATED SEQUENCE 5-LIKE"/>
    <property type="match status" value="1"/>
</dbReference>
<dbReference type="SMART" id="SM00575">
    <property type="entry name" value="ZnF_PMZ"/>
    <property type="match status" value="1"/>
</dbReference>
<sequence length="383" mass="43582">MMSRDNRHASSWLIGESIRETYQGVGCEFRPKDIVADIRKQYDIQISYDKAWRAKELALVTDCDNQFKYFFMSIGASLAGFHTSIRPVVAVDGTFLKAKYLGTLFIAACKDGNNQIYPLAFGIGDSENDALWEWFLQKLHDALGHIDDLFVISDRHGSIEKAVHKVFPHARHGVCTYHVGQNLKTKFKNPAIHKDLPVLQLVEELRNLLQKWFVTRQQQAMSMSTELTMWADGELRSKYNMSATYLVEPINSKECNVNYAGISAQVNLDTRSCTCRQFDLDHIPCAHAIAACRFYNISCYTLCSKYFATKALLSSYSECIYPIGNEIDWVVPNHIRDKVVLPPKTRCPTGRPRKVRIPSSGEGKRTSRCSRCGQYGHNRKTCK</sequence>
<evidence type="ECO:0000256" key="2">
    <source>
        <dbReference type="ARBA" id="ARBA00022771"/>
    </source>
</evidence>
<evidence type="ECO:0000259" key="6">
    <source>
        <dbReference type="PROSITE" id="PS50158"/>
    </source>
</evidence>
<evidence type="ECO:0000313" key="9">
    <source>
        <dbReference type="Proteomes" id="UP000288805"/>
    </source>
</evidence>
<organism evidence="8 9">
    <name type="scientific">Vitis vinifera</name>
    <name type="common">Grape</name>
    <dbReference type="NCBI Taxonomy" id="29760"/>
    <lineage>
        <taxon>Eukaryota</taxon>
        <taxon>Viridiplantae</taxon>
        <taxon>Streptophyta</taxon>
        <taxon>Embryophyta</taxon>
        <taxon>Tracheophyta</taxon>
        <taxon>Spermatophyta</taxon>
        <taxon>Magnoliopsida</taxon>
        <taxon>eudicotyledons</taxon>
        <taxon>Gunneridae</taxon>
        <taxon>Pentapetalae</taxon>
        <taxon>rosids</taxon>
        <taxon>Vitales</taxon>
        <taxon>Vitaceae</taxon>
        <taxon>Viteae</taxon>
        <taxon>Vitis</taxon>
    </lineage>
</organism>
<feature type="domain" description="CCHC-type" evidence="6">
    <location>
        <begin position="368"/>
        <end position="383"/>
    </location>
</feature>
<dbReference type="PANTHER" id="PTHR31973">
    <property type="entry name" value="POLYPROTEIN, PUTATIVE-RELATED"/>
    <property type="match status" value="1"/>
</dbReference>
<gene>
    <name evidence="8" type="ORF">CK203_043820</name>
</gene>
<dbReference type="EMBL" id="QGNW01000171">
    <property type="protein sequence ID" value="RVW88691.1"/>
    <property type="molecule type" value="Genomic_DNA"/>
</dbReference>
<feature type="domain" description="SWIM-type" evidence="7">
    <location>
        <begin position="264"/>
        <end position="296"/>
    </location>
</feature>
<keyword evidence="1" id="KW-0479">Metal-binding</keyword>
<dbReference type="PROSITE" id="PS50158">
    <property type="entry name" value="ZF_CCHC"/>
    <property type="match status" value="1"/>
</dbReference>
<dbReference type="GO" id="GO:0008270">
    <property type="term" value="F:zinc ion binding"/>
    <property type="evidence" value="ECO:0007669"/>
    <property type="project" value="UniProtKB-KW"/>
</dbReference>
<evidence type="ECO:0000256" key="1">
    <source>
        <dbReference type="ARBA" id="ARBA00022723"/>
    </source>
</evidence>
<dbReference type="InterPro" id="IPR001878">
    <property type="entry name" value="Znf_CCHC"/>
</dbReference>
<dbReference type="InterPro" id="IPR018289">
    <property type="entry name" value="MULE_transposase_dom"/>
</dbReference>
<evidence type="ECO:0000256" key="5">
    <source>
        <dbReference type="SAM" id="MobiDB-lite"/>
    </source>
</evidence>
<dbReference type="InterPro" id="IPR007527">
    <property type="entry name" value="Znf_SWIM"/>
</dbReference>